<dbReference type="InterPro" id="IPR018165">
    <property type="entry name" value="Ala-tRNA-synth_IIc_core"/>
</dbReference>
<keyword evidence="7" id="KW-0030">Aminoacyl-tRNA synthetase</keyword>
<dbReference type="Proteomes" id="UP000198538">
    <property type="component" value="Unassembled WGS sequence"/>
</dbReference>
<keyword evidence="5" id="KW-0175">Coiled coil</keyword>
<keyword evidence="4" id="KW-0862">Zinc</keyword>
<evidence type="ECO:0000313" key="8">
    <source>
        <dbReference type="Proteomes" id="UP000198538"/>
    </source>
</evidence>
<dbReference type="RefSeq" id="WP_090917442.1">
    <property type="nucleotide sequence ID" value="NZ_FMVM01000004.1"/>
</dbReference>
<reference evidence="8" key="1">
    <citation type="submission" date="2016-10" db="EMBL/GenBank/DDBJ databases">
        <authorList>
            <person name="Varghese N."/>
            <person name="Submissions S."/>
        </authorList>
    </citation>
    <scope>NUCLEOTIDE SEQUENCE [LARGE SCALE GENOMIC DNA]</scope>
    <source>
        <strain evidence="8">BL9</strain>
    </source>
</reference>
<dbReference type="InterPro" id="IPR051335">
    <property type="entry name" value="Alanyl-tRNA_Editing_Enzymes"/>
</dbReference>
<dbReference type="GO" id="GO:0005737">
    <property type="term" value="C:cytoplasm"/>
    <property type="evidence" value="ECO:0007669"/>
    <property type="project" value="UniProtKB-SubCell"/>
</dbReference>
<keyword evidence="3" id="KW-0479">Metal-binding</keyword>
<organism evidence="7 8">
    <name type="scientific">Paenibacillus polysaccharolyticus</name>
    <dbReference type="NCBI Taxonomy" id="582692"/>
    <lineage>
        <taxon>Bacteria</taxon>
        <taxon>Bacillati</taxon>
        <taxon>Bacillota</taxon>
        <taxon>Bacilli</taxon>
        <taxon>Bacillales</taxon>
        <taxon>Paenibacillaceae</taxon>
        <taxon>Paenibacillus</taxon>
    </lineage>
</organism>
<dbReference type="AlphaFoldDB" id="A0A1G5F4H8"/>
<dbReference type="InterPro" id="IPR018163">
    <property type="entry name" value="Thr/Ala-tRNA-synth_IIc_edit"/>
</dbReference>
<protein>
    <submittedName>
        <fullName evidence="7">Alanyl-tRNA synthetase</fullName>
    </submittedName>
</protein>
<dbReference type="GO" id="GO:0003676">
    <property type="term" value="F:nucleic acid binding"/>
    <property type="evidence" value="ECO:0007669"/>
    <property type="project" value="InterPro"/>
</dbReference>
<feature type="domain" description="Alanyl-transfer RNA synthetases family profile" evidence="6">
    <location>
        <begin position="1"/>
        <end position="220"/>
    </location>
</feature>
<dbReference type="Gene3D" id="2.40.30.130">
    <property type="match status" value="1"/>
</dbReference>
<feature type="coiled-coil region" evidence="5">
    <location>
        <begin position="244"/>
        <end position="281"/>
    </location>
</feature>
<evidence type="ECO:0000256" key="1">
    <source>
        <dbReference type="ARBA" id="ARBA00001947"/>
    </source>
</evidence>
<dbReference type="SUPFAM" id="SSF55186">
    <property type="entry name" value="ThrRS/AlaRS common domain"/>
    <property type="match status" value="1"/>
</dbReference>
<gene>
    <name evidence="7" type="ORF">SAMN05720606_10450</name>
</gene>
<dbReference type="Gene3D" id="3.10.310.40">
    <property type="match status" value="1"/>
</dbReference>
<comment type="subcellular location">
    <subcellularLocation>
        <location evidence="2">Cytoplasm</location>
    </subcellularLocation>
</comment>
<proteinExistence type="predicted"/>
<dbReference type="PANTHER" id="PTHR43462">
    <property type="entry name" value="ALANYL-TRNA EDITING PROTEIN"/>
    <property type="match status" value="1"/>
</dbReference>
<dbReference type="PANTHER" id="PTHR43462:SF1">
    <property type="entry name" value="ALANYL-TRNA EDITING PROTEIN AARSD1"/>
    <property type="match status" value="1"/>
</dbReference>
<dbReference type="PROSITE" id="PS50860">
    <property type="entry name" value="AA_TRNA_LIGASE_II_ALA"/>
    <property type="match status" value="1"/>
</dbReference>
<dbReference type="GO" id="GO:0046872">
    <property type="term" value="F:metal ion binding"/>
    <property type="evidence" value="ECO:0007669"/>
    <property type="project" value="UniProtKB-KW"/>
</dbReference>
<dbReference type="SMART" id="SM00863">
    <property type="entry name" value="tRNA_SAD"/>
    <property type="match status" value="1"/>
</dbReference>
<sequence>MTQKIYYDAAYTREWHTHITNRVTKEDGVYVTLAETAFYPHGGGQPCDLGRIGGIAVLDVNLEDGEVWHKLERFPEQDEVDCELDWERRFDHMQQHTGQHLLSAITLKLTDAMTLSFHLGTDYATIDVATETLDPEQLAEVEQEVNRQIVRNAPVRSSWVTAEEAARLPLVKQPTVTEDIRIVEIEGVEYNACGGTHVAATGEIGIIKLLKTEKIKSNTRIYFKCGTRTLNEFAAIQQVLNGITTKLKTSRDELLERIEKMEQEQKQLQSELNAVKSTNDAYYAEELLAAREGLVIAQIFENKSLKDMQSLATKLTEEHEGLVLFASISEAKVVLAQNGQPPEWACGPFFKGNLGAYQGKGGGSEKIAQAGFASSEDALAFYEFTKEQLGHHS</sequence>
<keyword evidence="8" id="KW-1185">Reference proteome</keyword>
<keyword evidence="7" id="KW-0436">Ligase</keyword>
<evidence type="ECO:0000313" key="7">
    <source>
        <dbReference type="EMBL" id="SCY34155.1"/>
    </source>
</evidence>
<dbReference type="InterPro" id="IPR012947">
    <property type="entry name" value="tRNA_SAD"/>
</dbReference>
<dbReference type="GO" id="GO:0006419">
    <property type="term" value="P:alanyl-tRNA aminoacylation"/>
    <property type="evidence" value="ECO:0007669"/>
    <property type="project" value="InterPro"/>
</dbReference>
<dbReference type="STRING" id="582692.SAMN05720606_10450"/>
<dbReference type="Pfam" id="PF07973">
    <property type="entry name" value="tRNA_SAD"/>
    <property type="match status" value="1"/>
</dbReference>
<dbReference type="GO" id="GO:0005524">
    <property type="term" value="F:ATP binding"/>
    <property type="evidence" value="ECO:0007669"/>
    <property type="project" value="InterPro"/>
</dbReference>
<dbReference type="InterPro" id="IPR009000">
    <property type="entry name" value="Transl_B-barrel_sf"/>
</dbReference>
<dbReference type="GO" id="GO:0002161">
    <property type="term" value="F:aminoacyl-tRNA deacylase activity"/>
    <property type="evidence" value="ECO:0007669"/>
    <property type="project" value="UniProtKB-ARBA"/>
</dbReference>
<name>A0A1G5F4H8_9BACL</name>
<comment type="cofactor">
    <cofactor evidence="1">
        <name>Zn(2+)</name>
        <dbReference type="ChEBI" id="CHEBI:29105"/>
    </cofactor>
</comment>
<evidence type="ECO:0000256" key="3">
    <source>
        <dbReference type="ARBA" id="ARBA00022723"/>
    </source>
</evidence>
<dbReference type="Gene3D" id="3.30.980.10">
    <property type="entry name" value="Threonyl-trna Synthetase, Chain A, domain 2"/>
    <property type="match status" value="1"/>
</dbReference>
<evidence type="ECO:0000256" key="2">
    <source>
        <dbReference type="ARBA" id="ARBA00004496"/>
    </source>
</evidence>
<evidence type="ECO:0000259" key="6">
    <source>
        <dbReference type="PROSITE" id="PS50860"/>
    </source>
</evidence>
<evidence type="ECO:0000256" key="4">
    <source>
        <dbReference type="ARBA" id="ARBA00022833"/>
    </source>
</evidence>
<dbReference type="EMBL" id="FMVM01000004">
    <property type="protein sequence ID" value="SCY34155.1"/>
    <property type="molecule type" value="Genomic_DNA"/>
</dbReference>
<evidence type="ECO:0000256" key="5">
    <source>
        <dbReference type="SAM" id="Coils"/>
    </source>
</evidence>
<accession>A0A1G5F4H8</accession>
<dbReference type="GO" id="GO:0004813">
    <property type="term" value="F:alanine-tRNA ligase activity"/>
    <property type="evidence" value="ECO:0007669"/>
    <property type="project" value="InterPro"/>
</dbReference>
<dbReference type="SUPFAM" id="SSF50447">
    <property type="entry name" value="Translation proteins"/>
    <property type="match status" value="1"/>
</dbReference>